<reference evidence="1 2" key="1">
    <citation type="submission" date="2018-07" db="EMBL/GenBank/DDBJ databases">
        <title>New species, Clostridium PI-S10-A1B.</title>
        <authorList>
            <person name="Krishna G."/>
            <person name="Summeta K."/>
            <person name="Shikha S."/>
            <person name="Prabhu P.B."/>
            <person name="Suresh K."/>
        </authorList>
    </citation>
    <scope>NUCLEOTIDE SEQUENCE [LARGE SCALE GENOMIC DNA]</scope>
    <source>
        <strain evidence="1 2">PI-S10-A1B</strain>
    </source>
</reference>
<keyword evidence="1" id="KW-0808">Transferase</keyword>
<accession>A0A3E2NC34</accession>
<sequence length="87" mass="9869">MNEILGFVNEKTKVLVILKENQLQIDGKSICPLNQQEIANLVPCGKLKVNQILKELIDDGYVEMLHTKGRYIVTAKAYEVLKKLSLK</sequence>
<proteinExistence type="predicted"/>
<evidence type="ECO:0000313" key="1">
    <source>
        <dbReference type="EMBL" id="RFZ78552.1"/>
    </source>
</evidence>
<gene>
    <name evidence="1" type="ORF">DS742_12820</name>
</gene>
<comment type="caution">
    <text evidence="1">The sequence shown here is derived from an EMBL/GenBank/DDBJ whole genome shotgun (WGS) entry which is preliminary data.</text>
</comment>
<dbReference type="Gene3D" id="1.10.10.10">
    <property type="entry name" value="Winged helix-like DNA-binding domain superfamily/Winged helix DNA-binding domain"/>
    <property type="match status" value="1"/>
</dbReference>
<dbReference type="InterPro" id="IPR036388">
    <property type="entry name" value="WH-like_DNA-bd_sf"/>
</dbReference>
<dbReference type="SUPFAM" id="SSF46785">
    <property type="entry name" value="Winged helix' DNA-binding domain"/>
    <property type="match status" value="1"/>
</dbReference>
<dbReference type="OrthoDB" id="2055705at2"/>
<dbReference type="RefSeq" id="WP_117417390.1">
    <property type="nucleotide sequence ID" value="NZ_QOHO01000034.1"/>
</dbReference>
<dbReference type="InterPro" id="IPR036390">
    <property type="entry name" value="WH_DNA-bd_sf"/>
</dbReference>
<protein>
    <submittedName>
        <fullName evidence="1">Nucleotidyl transferase</fullName>
    </submittedName>
</protein>
<organism evidence="1 2">
    <name type="scientific">Lacrimispora amygdalina</name>
    <dbReference type="NCBI Taxonomy" id="253257"/>
    <lineage>
        <taxon>Bacteria</taxon>
        <taxon>Bacillati</taxon>
        <taxon>Bacillota</taxon>
        <taxon>Clostridia</taxon>
        <taxon>Lachnospirales</taxon>
        <taxon>Lachnospiraceae</taxon>
        <taxon>Lacrimispora</taxon>
    </lineage>
</organism>
<dbReference type="EMBL" id="QOHO01000034">
    <property type="protein sequence ID" value="RFZ78552.1"/>
    <property type="molecule type" value="Genomic_DNA"/>
</dbReference>
<dbReference type="Proteomes" id="UP000260680">
    <property type="component" value="Unassembled WGS sequence"/>
</dbReference>
<name>A0A3E2NC34_9FIRM</name>
<evidence type="ECO:0000313" key="2">
    <source>
        <dbReference type="Proteomes" id="UP000260680"/>
    </source>
</evidence>
<dbReference type="GO" id="GO:0016740">
    <property type="term" value="F:transferase activity"/>
    <property type="evidence" value="ECO:0007669"/>
    <property type="project" value="UniProtKB-KW"/>
</dbReference>
<dbReference type="AlphaFoldDB" id="A0A3E2NC34"/>